<dbReference type="RefSeq" id="WP_099214533.1">
    <property type="nucleotide sequence ID" value="NZ_JAUYVU010000002.1"/>
</dbReference>
<accession>A0A2G1BXI5</accession>
<name>A0A2G1BXI5_9FLAO</name>
<reference evidence="2 3" key="1">
    <citation type="journal article" date="2016" name="Nat. Commun.">
        <title>Microbial interactions lead to rapid micro-scale successions on model marine particles.</title>
        <authorList>
            <person name="Datta M.S."/>
            <person name="Sliwerska E."/>
            <person name="Gore J."/>
            <person name="Polz M.F."/>
            <person name="Cordero O.X."/>
        </authorList>
    </citation>
    <scope>NUCLEOTIDE SEQUENCE [LARGE SCALE GENOMIC DNA]</scope>
    <source>
        <strain evidence="2 3">4G03</strain>
    </source>
</reference>
<organism evidence="2 3">
    <name type="scientific">Tenacibaculum discolor</name>
    <dbReference type="NCBI Taxonomy" id="361581"/>
    <lineage>
        <taxon>Bacteria</taxon>
        <taxon>Pseudomonadati</taxon>
        <taxon>Bacteroidota</taxon>
        <taxon>Flavobacteriia</taxon>
        <taxon>Flavobacteriales</taxon>
        <taxon>Flavobacteriaceae</taxon>
        <taxon>Tenacibaculum</taxon>
    </lineage>
</organism>
<dbReference type="Proteomes" id="UP001242342">
    <property type="component" value="Unassembled WGS sequence"/>
</dbReference>
<reference evidence="1 4" key="3">
    <citation type="submission" date="2023-07" db="EMBL/GenBank/DDBJ databases">
        <title>Genome content predicts the carbon catabolic preferences of heterotrophic bacteria.</title>
        <authorList>
            <person name="Gralka M."/>
        </authorList>
    </citation>
    <scope>NUCLEOTIDE SEQUENCE [LARGE SCALE GENOMIC DNA]</scope>
    <source>
        <strain evidence="1 4">4G03</strain>
    </source>
</reference>
<evidence type="ECO:0008006" key="5">
    <source>
        <dbReference type="Google" id="ProtNLM"/>
    </source>
</evidence>
<protein>
    <recommendedName>
        <fullName evidence="5">General stress protein CsbD</fullName>
    </recommendedName>
</protein>
<dbReference type="EMBL" id="PDUU01000003">
    <property type="protein sequence ID" value="PHN98716.1"/>
    <property type="molecule type" value="Genomic_DNA"/>
</dbReference>
<evidence type="ECO:0000313" key="1">
    <source>
        <dbReference type="EMBL" id="MDP2540763.1"/>
    </source>
</evidence>
<proteinExistence type="predicted"/>
<dbReference type="EMBL" id="JAUYVU010000002">
    <property type="protein sequence ID" value="MDP2540763.1"/>
    <property type="molecule type" value="Genomic_DNA"/>
</dbReference>
<dbReference type="AlphaFoldDB" id="A0A2G1BXI5"/>
<evidence type="ECO:0000313" key="2">
    <source>
        <dbReference type="EMBL" id="PHN98716.1"/>
    </source>
</evidence>
<evidence type="ECO:0000313" key="3">
    <source>
        <dbReference type="Proteomes" id="UP000222163"/>
    </source>
</evidence>
<sequence>METENKGEQRKTNEFFKFSGDWGKQSKALKVKYPKLTEEDVKFESGREVDLFKRLETKLHKDRSEVIGILKANYQATL</sequence>
<reference evidence="2" key="2">
    <citation type="submission" date="2017-10" db="EMBL/GenBank/DDBJ databases">
        <authorList>
            <person name="Enke T.N."/>
            <person name="Cordero O.X."/>
        </authorList>
    </citation>
    <scope>NUCLEOTIDE SEQUENCE</scope>
    <source>
        <strain evidence="2">4G03</strain>
    </source>
</reference>
<dbReference type="Proteomes" id="UP000222163">
    <property type="component" value="Unassembled WGS sequence"/>
</dbReference>
<evidence type="ECO:0000313" key="4">
    <source>
        <dbReference type="Proteomes" id="UP001242342"/>
    </source>
</evidence>
<gene>
    <name evidence="2" type="ORF">CSC81_04270</name>
    <name evidence="1" type="ORF">Q8W23_04670</name>
</gene>
<keyword evidence="4" id="KW-1185">Reference proteome</keyword>
<comment type="caution">
    <text evidence="2">The sequence shown here is derived from an EMBL/GenBank/DDBJ whole genome shotgun (WGS) entry which is preliminary data.</text>
</comment>